<gene>
    <name evidence="2" type="primary">LOC112686479</name>
</gene>
<accession>A0A8B8FW11</accession>
<evidence type="ECO:0000313" key="2">
    <source>
        <dbReference type="RefSeq" id="XP_025414540.1"/>
    </source>
</evidence>
<protein>
    <submittedName>
        <fullName evidence="2">General transcription factor II-I repeat domain-containing protein 2-like</fullName>
    </submittedName>
</protein>
<organism evidence="1 2">
    <name type="scientific">Sipha flava</name>
    <name type="common">yellow sugarcane aphid</name>
    <dbReference type="NCBI Taxonomy" id="143950"/>
    <lineage>
        <taxon>Eukaryota</taxon>
        <taxon>Metazoa</taxon>
        <taxon>Ecdysozoa</taxon>
        <taxon>Arthropoda</taxon>
        <taxon>Hexapoda</taxon>
        <taxon>Insecta</taxon>
        <taxon>Pterygota</taxon>
        <taxon>Neoptera</taxon>
        <taxon>Paraneoptera</taxon>
        <taxon>Hemiptera</taxon>
        <taxon>Sternorrhyncha</taxon>
        <taxon>Aphidomorpha</taxon>
        <taxon>Aphidoidea</taxon>
        <taxon>Aphididae</taxon>
        <taxon>Sipha</taxon>
    </lineage>
</organism>
<sequence>MSISNKAVKRKYEEEKREFKLEWEELYFFIQKNDKPFCVICQVTLSQFKVYWLVCK</sequence>
<proteinExistence type="predicted"/>
<evidence type="ECO:0000313" key="1">
    <source>
        <dbReference type="Proteomes" id="UP000694846"/>
    </source>
</evidence>
<dbReference type="RefSeq" id="XP_025414540.1">
    <property type="nucleotide sequence ID" value="XM_025558755.1"/>
</dbReference>
<dbReference type="AlphaFoldDB" id="A0A8B8FW11"/>
<keyword evidence="1" id="KW-1185">Reference proteome</keyword>
<dbReference type="GeneID" id="112686479"/>
<dbReference type="Proteomes" id="UP000694846">
    <property type="component" value="Unplaced"/>
</dbReference>
<reference evidence="2" key="1">
    <citation type="submission" date="2025-08" db="UniProtKB">
        <authorList>
            <consortium name="RefSeq"/>
        </authorList>
    </citation>
    <scope>IDENTIFICATION</scope>
    <source>
        <tissue evidence="2">Whole body</tissue>
    </source>
</reference>
<name>A0A8B8FW11_9HEMI</name>